<dbReference type="AlphaFoldDB" id="A0A1B9F9B4"/>
<evidence type="ECO:0000313" key="4">
    <source>
        <dbReference type="Proteomes" id="UP000093080"/>
    </source>
</evidence>
<evidence type="ECO:0000256" key="2">
    <source>
        <dbReference type="SAM" id="MobiDB-lite"/>
    </source>
</evidence>
<feature type="repeat" description="TPR" evidence="1">
    <location>
        <begin position="525"/>
        <end position="558"/>
    </location>
</feature>
<dbReference type="PANTHER" id="PTHR10098">
    <property type="entry name" value="RAPSYN-RELATED"/>
    <property type="match status" value="1"/>
</dbReference>
<dbReference type="Gene3D" id="1.25.10.10">
    <property type="entry name" value="Leucine-rich Repeat Variant"/>
    <property type="match status" value="2"/>
</dbReference>
<keyword evidence="3" id="KW-0808">Transferase</keyword>
<dbReference type="InterPro" id="IPR054701">
    <property type="entry name" value="DVU0298-like"/>
</dbReference>
<dbReference type="EMBL" id="MAGO01000001">
    <property type="protein sequence ID" value="OCC16500.1"/>
    <property type="molecule type" value="Genomic_DNA"/>
</dbReference>
<dbReference type="Pfam" id="PF13513">
    <property type="entry name" value="HEAT_EZ"/>
    <property type="match status" value="1"/>
</dbReference>
<evidence type="ECO:0000256" key="1">
    <source>
        <dbReference type="PROSITE-ProRule" id="PRU00339"/>
    </source>
</evidence>
<dbReference type="InterPro" id="IPR016024">
    <property type="entry name" value="ARM-type_fold"/>
</dbReference>
<comment type="caution">
    <text evidence="3">The sequence shown here is derived from an EMBL/GenBank/DDBJ whole genome shotgun (WGS) entry which is preliminary data.</text>
</comment>
<gene>
    <name evidence="3" type="ORF">DBT_0317</name>
</gene>
<dbReference type="InterPro" id="IPR019734">
    <property type="entry name" value="TPR_rpt"/>
</dbReference>
<dbReference type="Proteomes" id="UP000093080">
    <property type="component" value="Unassembled WGS sequence"/>
</dbReference>
<name>A0A1B9F9B4_9BACT</name>
<proteinExistence type="predicted"/>
<protein>
    <submittedName>
        <fullName evidence="3">Methylated DNA-protein cysteine methyltransferase</fullName>
    </submittedName>
</protein>
<accession>A0A1B9F9B4</accession>
<dbReference type="Gene3D" id="1.25.40.10">
    <property type="entry name" value="Tetratricopeptide repeat domain"/>
    <property type="match status" value="1"/>
</dbReference>
<dbReference type="GO" id="GO:0032259">
    <property type="term" value="P:methylation"/>
    <property type="evidence" value="ECO:0007669"/>
    <property type="project" value="UniProtKB-KW"/>
</dbReference>
<dbReference type="NCBIfam" id="NF045662">
    <property type="entry name" value="DVU0298_fam"/>
    <property type="match status" value="1"/>
</dbReference>
<dbReference type="SUPFAM" id="SSF48371">
    <property type="entry name" value="ARM repeat"/>
    <property type="match status" value="1"/>
</dbReference>
<dbReference type="PROSITE" id="PS50005">
    <property type="entry name" value="TPR"/>
    <property type="match status" value="1"/>
</dbReference>
<dbReference type="InterPro" id="IPR011989">
    <property type="entry name" value="ARM-like"/>
</dbReference>
<feature type="region of interest" description="Disordered" evidence="2">
    <location>
        <begin position="140"/>
        <end position="173"/>
    </location>
</feature>
<dbReference type="RefSeq" id="WP_067615716.1">
    <property type="nucleotide sequence ID" value="NZ_MAGO01000001.1"/>
</dbReference>
<dbReference type="OrthoDB" id="9774367at2"/>
<dbReference type="Pfam" id="PF13424">
    <property type="entry name" value="TPR_12"/>
    <property type="match status" value="1"/>
</dbReference>
<keyword evidence="1" id="KW-0802">TPR repeat</keyword>
<sequence length="580" mass="65530">MRLKGPYPPRCPFCDRLIEPPAELEPKRLGDFAYGKCDCGAVYVYDVTGHNLGAAFVEALGYGCNFDWDLAWGLLPDEDYKEKHIEQYDLKTHLIHPSGRTEDERRVRGVLTFIRFTDEVRSLKTQSEIDLGIKNKTSVKTHKETEVQDEQGQGPPSMDTAPSLAQKAGSYKRKASKREIKKIIESLDPDYLYKIRYLAASEPKVLNRLQQVLYSPDPTIRWRAITAIGCAAKTIYQKKPNFVGEFLRRLLYSASDSAATNWGAIEASGEIIRELPDTFDIFIRELLALGRFEDSRASVLWALGRIAEKHPERVKDKAFFYLIQFLDAKAPEVRGLAAWVLGLIRASECVRSIEALIEDLNAVNLLTEKGLEEFTVSQLAQNALTRIKGSTEDMDNIDNERIKEAQKLFEEGEVLSNQGRSLDAMDKLKEALSVFEEEGYDKGIANACEKLGDLNCFRGNLNSALPLYQRAVAICQKKDDPVSEVILIEKIIDIYRRKNEFDKCMPYYMRALEIAEIAGDAGKAGYYLTGIGDVYQRRGDLNKALDAYKTALNIFKQTRSSERAKILEQGIAQLEAMLDQ</sequence>
<organism evidence="3 4">
    <name type="scientific">Dissulfuribacter thermophilus</name>
    <dbReference type="NCBI Taxonomy" id="1156395"/>
    <lineage>
        <taxon>Bacteria</taxon>
        <taxon>Pseudomonadati</taxon>
        <taxon>Thermodesulfobacteriota</taxon>
        <taxon>Dissulfuribacteria</taxon>
        <taxon>Dissulfuribacterales</taxon>
        <taxon>Dissulfuribacteraceae</taxon>
        <taxon>Dissulfuribacter</taxon>
    </lineage>
</organism>
<reference evidence="3 4" key="1">
    <citation type="submission" date="2016-06" db="EMBL/GenBank/DDBJ databases">
        <title>Respiratory ammonification of nitrate coupled to the oxidation of elemental sulfur in deep-sea autotrophic thermophilic bacteria.</title>
        <authorList>
            <person name="Slobodkina G.B."/>
            <person name="Mardanov A.V."/>
            <person name="Ravin N.V."/>
            <person name="Frolova A.A."/>
            <person name="Viryasiv M.B."/>
            <person name="Chernyh N.A."/>
            <person name="Bonch-Osmolovskaya E.A."/>
            <person name="Slobodkin A.I."/>
        </authorList>
    </citation>
    <scope>NUCLEOTIDE SEQUENCE [LARGE SCALE GENOMIC DNA]</scope>
    <source>
        <strain evidence="3 4">S69</strain>
    </source>
</reference>
<dbReference type="SMART" id="SM00028">
    <property type="entry name" value="TPR"/>
    <property type="match status" value="4"/>
</dbReference>
<dbReference type="SUPFAM" id="SSF48452">
    <property type="entry name" value="TPR-like"/>
    <property type="match status" value="1"/>
</dbReference>
<keyword evidence="4" id="KW-1185">Reference proteome</keyword>
<keyword evidence="3" id="KW-0489">Methyltransferase</keyword>
<evidence type="ECO:0000313" key="3">
    <source>
        <dbReference type="EMBL" id="OCC16500.1"/>
    </source>
</evidence>
<dbReference type="InterPro" id="IPR011990">
    <property type="entry name" value="TPR-like_helical_dom_sf"/>
</dbReference>
<dbReference type="GO" id="GO:0008168">
    <property type="term" value="F:methyltransferase activity"/>
    <property type="evidence" value="ECO:0007669"/>
    <property type="project" value="UniProtKB-KW"/>
</dbReference>
<dbReference type="STRING" id="1156395.DBT_0317"/>